<gene>
    <name evidence="1" type="ORF">PGTUg99_019793</name>
</gene>
<dbReference type="AlphaFoldDB" id="A0A5B0S8I1"/>
<protein>
    <submittedName>
        <fullName evidence="1">Uncharacterized protein</fullName>
    </submittedName>
</protein>
<reference evidence="1 2" key="1">
    <citation type="submission" date="2019-05" db="EMBL/GenBank/DDBJ databases">
        <title>Emergence of the Ug99 lineage of the wheat stem rust pathogen through somatic hybridization.</title>
        <authorList>
            <person name="Li F."/>
            <person name="Upadhyaya N.M."/>
            <person name="Sperschneider J."/>
            <person name="Matny O."/>
            <person name="Nguyen-Phuc H."/>
            <person name="Mago R."/>
            <person name="Raley C."/>
            <person name="Miller M.E."/>
            <person name="Silverstein K.A.T."/>
            <person name="Henningsen E."/>
            <person name="Hirsch C.D."/>
            <person name="Visser B."/>
            <person name="Pretorius Z.A."/>
            <person name="Steffenson B.J."/>
            <person name="Schwessinger B."/>
            <person name="Dodds P.N."/>
            <person name="Figueroa M."/>
        </authorList>
    </citation>
    <scope>NUCLEOTIDE SEQUENCE [LARGE SCALE GENOMIC DNA]</scope>
    <source>
        <strain evidence="1 2">Ug99</strain>
    </source>
</reference>
<accession>A0A5B0S8I1</accession>
<proteinExistence type="predicted"/>
<evidence type="ECO:0000313" key="2">
    <source>
        <dbReference type="Proteomes" id="UP000325313"/>
    </source>
</evidence>
<name>A0A5B0S8I1_PUCGR</name>
<comment type="caution">
    <text evidence="1">The sequence shown here is derived from an EMBL/GenBank/DDBJ whole genome shotgun (WGS) entry which is preliminary data.</text>
</comment>
<sequence>MCLSPQPDVYKVSEVISVEFALSDQNNQHIKRAQRKMLFSGRSEPKWLELSSINLQRRRNKQRELYHGSQTPLPMQVPKITWPSTLSAGR</sequence>
<evidence type="ECO:0000313" key="1">
    <source>
        <dbReference type="EMBL" id="KAA1133799.1"/>
    </source>
</evidence>
<organism evidence="1 2">
    <name type="scientific">Puccinia graminis f. sp. tritici</name>
    <dbReference type="NCBI Taxonomy" id="56615"/>
    <lineage>
        <taxon>Eukaryota</taxon>
        <taxon>Fungi</taxon>
        <taxon>Dikarya</taxon>
        <taxon>Basidiomycota</taxon>
        <taxon>Pucciniomycotina</taxon>
        <taxon>Pucciniomycetes</taxon>
        <taxon>Pucciniales</taxon>
        <taxon>Pucciniaceae</taxon>
        <taxon>Puccinia</taxon>
    </lineage>
</organism>
<dbReference type="Proteomes" id="UP000325313">
    <property type="component" value="Unassembled WGS sequence"/>
</dbReference>
<dbReference type="EMBL" id="VDEP01000070">
    <property type="protein sequence ID" value="KAA1133799.1"/>
    <property type="molecule type" value="Genomic_DNA"/>
</dbReference>